<reference evidence="3 4" key="1">
    <citation type="journal article" date="2020" name="Nat. Commun.">
        <title>Genome of Tripterygium wilfordii and identification of cytochrome P450 involved in triptolide biosynthesis.</title>
        <authorList>
            <person name="Tu L."/>
            <person name="Su P."/>
            <person name="Zhang Z."/>
            <person name="Gao L."/>
            <person name="Wang J."/>
            <person name="Hu T."/>
            <person name="Zhou J."/>
            <person name="Zhang Y."/>
            <person name="Zhao Y."/>
            <person name="Liu Y."/>
            <person name="Song Y."/>
            <person name="Tong Y."/>
            <person name="Lu Y."/>
            <person name="Yang J."/>
            <person name="Xu C."/>
            <person name="Jia M."/>
            <person name="Peters R.J."/>
            <person name="Huang L."/>
            <person name="Gao W."/>
        </authorList>
    </citation>
    <scope>NUCLEOTIDE SEQUENCE [LARGE SCALE GENOMIC DNA]</scope>
    <source>
        <strain evidence="4">cv. XIE 37</strain>
        <tissue evidence="3">Leaf</tissue>
    </source>
</reference>
<dbReference type="InParanoid" id="A0A7J7D3J6"/>
<evidence type="ECO:0000313" key="4">
    <source>
        <dbReference type="Proteomes" id="UP000593562"/>
    </source>
</evidence>
<dbReference type="PROSITE" id="PS50891">
    <property type="entry name" value="LOB"/>
    <property type="match status" value="1"/>
</dbReference>
<sequence>MGRCAACKYLRRRCPSDCIFSPYFPSNDPQRFAILHKIYGASNVGKMLQQLPSRYLRAEAVDSMYSEAQYRIEDPVYGCVGMISALHQQLHIAESELAKTRAEIALFSNNNTQEKFNHKNLSLEEQTNVG</sequence>
<evidence type="ECO:0000256" key="1">
    <source>
        <dbReference type="ARBA" id="ARBA00005474"/>
    </source>
</evidence>
<organism evidence="3 4">
    <name type="scientific">Tripterygium wilfordii</name>
    <name type="common">Thunder God vine</name>
    <dbReference type="NCBI Taxonomy" id="458696"/>
    <lineage>
        <taxon>Eukaryota</taxon>
        <taxon>Viridiplantae</taxon>
        <taxon>Streptophyta</taxon>
        <taxon>Embryophyta</taxon>
        <taxon>Tracheophyta</taxon>
        <taxon>Spermatophyta</taxon>
        <taxon>Magnoliopsida</taxon>
        <taxon>eudicotyledons</taxon>
        <taxon>Gunneridae</taxon>
        <taxon>Pentapetalae</taxon>
        <taxon>rosids</taxon>
        <taxon>fabids</taxon>
        <taxon>Celastrales</taxon>
        <taxon>Celastraceae</taxon>
        <taxon>Tripterygium</taxon>
    </lineage>
</organism>
<evidence type="ECO:0000313" key="3">
    <source>
        <dbReference type="EMBL" id="KAF5740829.1"/>
    </source>
</evidence>
<name>A0A7J7D3J6_TRIWF</name>
<dbReference type="Pfam" id="PF03195">
    <property type="entry name" value="LOB"/>
    <property type="match status" value="1"/>
</dbReference>
<proteinExistence type="inferred from homology"/>
<dbReference type="AlphaFoldDB" id="A0A7J7D3J6"/>
<dbReference type="PANTHER" id="PTHR31301">
    <property type="entry name" value="LOB DOMAIN-CONTAINING PROTEIN 4-RELATED"/>
    <property type="match status" value="1"/>
</dbReference>
<dbReference type="PANTHER" id="PTHR31301:SF120">
    <property type="entry name" value="LOB DOMAIN-CONTAINING PROTEIN 23-RELATED"/>
    <property type="match status" value="1"/>
</dbReference>
<comment type="similarity">
    <text evidence="1">Belongs to the LOB domain-containing protein family.</text>
</comment>
<feature type="domain" description="LOB" evidence="2">
    <location>
        <begin position="2"/>
        <end position="104"/>
    </location>
</feature>
<evidence type="ECO:0000259" key="2">
    <source>
        <dbReference type="PROSITE" id="PS50891"/>
    </source>
</evidence>
<protein>
    <submittedName>
        <fullName evidence="3">Putative LOB domain-containing protein</fullName>
    </submittedName>
</protein>
<comment type="caution">
    <text evidence="3">The sequence shown here is derived from an EMBL/GenBank/DDBJ whole genome shotgun (WGS) entry which is preliminary data.</text>
</comment>
<dbReference type="Proteomes" id="UP000593562">
    <property type="component" value="Unassembled WGS sequence"/>
</dbReference>
<dbReference type="InterPro" id="IPR004883">
    <property type="entry name" value="LOB"/>
</dbReference>
<dbReference type="EMBL" id="JAAARO010000011">
    <property type="protein sequence ID" value="KAF5740829.1"/>
    <property type="molecule type" value="Genomic_DNA"/>
</dbReference>
<keyword evidence="4" id="KW-1185">Reference proteome</keyword>
<accession>A0A7J7D3J6</accession>
<gene>
    <name evidence="3" type="ORF">HS088_TW11G00909</name>
</gene>